<dbReference type="EMBL" id="AP014959">
    <property type="protein sequence ID" value="BAS85544.1"/>
    <property type="molecule type" value="Genomic_DNA"/>
</dbReference>
<evidence type="ECO:0000256" key="1">
    <source>
        <dbReference type="SAM" id="SignalP"/>
    </source>
</evidence>
<protein>
    <submittedName>
        <fullName evidence="2">Os03g0655000 protein</fullName>
    </submittedName>
</protein>
<evidence type="ECO:0000313" key="2">
    <source>
        <dbReference type="EMBL" id="BAS85544.1"/>
    </source>
</evidence>
<keyword evidence="3" id="KW-1185">Reference proteome</keyword>
<name>A0A0P0W1H3_ORYSJ</name>
<dbReference type="InParanoid" id="A0A0P0W1H3"/>
<accession>A0A0P0W1H3</accession>
<gene>
    <name evidence="2" type="ordered locus">Os03g0655000</name>
    <name evidence="2" type="ORF">OSNPB_030655000</name>
</gene>
<keyword evidence="1" id="KW-0732">Signal</keyword>
<feature type="chain" id="PRO_5006056528" evidence="1">
    <location>
        <begin position="32"/>
        <end position="161"/>
    </location>
</feature>
<dbReference type="Gramene" id="Os03t0655000-01">
    <property type="protein sequence ID" value="Os03t0655000-01"/>
    <property type="gene ID" value="Os03g0655000"/>
</dbReference>
<organism evidence="2 3">
    <name type="scientific">Oryza sativa subsp. japonica</name>
    <name type="common">Rice</name>
    <dbReference type="NCBI Taxonomy" id="39947"/>
    <lineage>
        <taxon>Eukaryota</taxon>
        <taxon>Viridiplantae</taxon>
        <taxon>Streptophyta</taxon>
        <taxon>Embryophyta</taxon>
        <taxon>Tracheophyta</taxon>
        <taxon>Spermatophyta</taxon>
        <taxon>Magnoliopsida</taxon>
        <taxon>Liliopsida</taxon>
        <taxon>Poales</taxon>
        <taxon>Poaceae</taxon>
        <taxon>BOP clade</taxon>
        <taxon>Oryzoideae</taxon>
        <taxon>Oryzeae</taxon>
        <taxon>Oryzinae</taxon>
        <taxon>Oryza</taxon>
        <taxon>Oryza sativa</taxon>
    </lineage>
</organism>
<reference evidence="2 3" key="3">
    <citation type="journal article" date="2013" name="Rice">
        <title>Improvement of the Oryza sativa Nipponbare reference genome using next generation sequence and optical map data.</title>
        <authorList>
            <person name="Kawahara Y."/>
            <person name="de la Bastide M."/>
            <person name="Hamilton J.P."/>
            <person name="Kanamori H."/>
            <person name="McCombie W.R."/>
            <person name="Ouyang S."/>
            <person name="Schwartz D.C."/>
            <person name="Tanaka T."/>
            <person name="Wu J."/>
            <person name="Zhou S."/>
            <person name="Childs K.L."/>
            <person name="Davidson R.M."/>
            <person name="Lin H."/>
            <person name="Quesada-Ocampo L."/>
            <person name="Vaillancourt B."/>
            <person name="Sakai H."/>
            <person name="Lee S.S."/>
            <person name="Kim J."/>
            <person name="Numa H."/>
            <person name="Itoh T."/>
            <person name="Buell C.R."/>
            <person name="Matsumoto T."/>
        </authorList>
    </citation>
    <scope>NUCLEOTIDE SEQUENCE [LARGE SCALE GENOMIC DNA]</scope>
    <source>
        <strain evidence="3">cv. Nipponbare</strain>
    </source>
</reference>
<dbReference type="AlphaFoldDB" id="A0A0P0W1H3"/>
<feature type="signal peptide" evidence="1">
    <location>
        <begin position="1"/>
        <end position="31"/>
    </location>
</feature>
<reference evidence="2 3" key="2">
    <citation type="journal article" date="2013" name="Plant Cell Physiol.">
        <title>Rice Annotation Project Database (RAP-DB): an integrative and interactive database for rice genomics.</title>
        <authorList>
            <person name="Sakai H."/>
            <person name="Lee S.S."/>
            <person name="Tanaka T."/>
            <person name="Numa H."/>
            <person name="Kim J."/>
            <person name="Kawahara Y."/>
            <person name="Wakimoto H."/>
            <person name="Yang C.C."/>
            <person name="Iwamoto M."/>
            <person name="Abe T."/>
            <person name="Yamada Y."/>
            <person name="Muto A."/>
            <person name="Inokuchi H."/>
            <person name="Ikemura T."/>
            <person name="Matsumoto T."/>
            <person name="Sasaki T."/>
            <person name="Itoh T."/>
        </authorList>
    </citation>
    <scope>NUCLEOTIDE SEQUENCE [LARGE SCALE GENOMIC DNA]</scope>
    <source>
        <strain evidence="3">cv. Nipponbare</strain>
    </source>
</reference>
<dbReference type="PaxDb" id="39947-A0A0P0W1H3"/>
<evidence type="ECO:0000313" key="3">
    <source>
        <dbReference type="Proteomes" id="UP000059680"/>
    </source>
</evidence>
<dbReference type="Proteomes" id="UP000059680">
    <property type="component" value="Chromosome 3"/>
</dbReference>
<reference evidence="3" key="1">
    <citation type="journal article" date="2005" name="Nature">
        <title>The map-based sequence of the rice genome.</title>
        <authorList>
            <consortium name="International rice genome sequencing project (IRGSP)"/>
            <person name="Matsumoto T."/>
            <person name="Wu J."/>
            <person name="Kanamori H."/>
            <person name="Katayose Y."/>
            <person name="Fujisawa M."/>
            <person name="Namiki N."/>
            <person name="Mizuno H."/>
            <person name="Yamamoto K."/>
            <person name="Antonio B.A."/>
            <person name="Baba T."/>
            <person name="Sakata K."/>
            <person name="Nagamura Y."/>
            <person name="Aoki H."/>
            <person name="Arikawa K."/>
            <person name="Arita K."/>
            <person name="Bito T."/>
            <person name="Chiden Y."/>
            <person name="Fujitsuka N."/>
            <person name="Fukunaka R."/>
            <person name="Hamada M."/>
            <person name="Harada C."/>
            <person name="Hayashi A."/>
            <person name="Hijishita S."/>
            <person name="Honda M."/>
            <person name="Hosokawa S."/>
            <person name="Ichikawa Y."/>
            <person name="Idonuma A."/>
            <person name="Iijima M."/>
            <person name="Ikeda M."/>
            <person name="Ikeno M."/>
            <person name="Ito K."/>
            <person name="Ito S."/>
            <person name="Ito T."/>
            <person name="Ito Y."/>
            <person name="Ito Y."/>
            <person name="Iwabuchi A."/>
            <person name="Kamiya K."/>
            <person name="Karasawa W."/>
            <person name="Kurita K."/>
            <person name="Katagiri S."/>
            <person name="Kikuta A."/>
            <person name="Kobayashi H."/>
            <person name="Kobayashi N."/>
            <person name="Machita K."/>
            <person name="Maehara T."/>
            <person name="Masukawa M."/>
            <person name="Mizubayashi T."/>
            <person name="Mukai Y."/>
            <person name="Nagasaki H."/>
            <person name="Nagata Y."/>
            <person name="Naito S."/>
            <person name="Nakashima M."/>
            <person name="Nakama Y."/>
            <person name="Nakamichi Y."/>
            <person name="Nakamura M."/>
            <person name="Meguro A."/>
            <person name="Negishi M."/>
            <person name="Ohta I."/>
            <person name="Ohta T."/>
            <person name="Okamoto M."/>
            <person name="Ono N."/>
            <person name="Saji S."/>
            <person name="Sakaguchi M."/>
            <person name="Sakai K."/>
            <person name="Shibata M."/>
            <person name="Shimokawa T."/>
            <person name="Song J."/>
            <person name="Takazaki Y."/>
            <person name="Terasawa K."/>
            <person name="Tsugane M."/>
            <person name="Tsuji K."/>
            <person name="Ueda S."/>
            <person name="Waki K."/>
            <person name="Yamagata H."/>
            <person name="Yamamoto M."/>
            <person name="Yamamoto S."/>
            <person name="Yamane H."/>
            <person name="Yoshiki S."/>
            <person name="Yoshihara R."/>
            <person name="Yukawa K."/>
            <person name="Zhong H."/>
            <person name="Yano M."/>
            <person name="Yuan Q."/>
            <person name="Ouyang S."/>
            <person name="Liu J."/>
            <person name="Jones K.M."/>
            <person name="Gansberger K."/>
            <person name="Moffat K."/>
            <person name="Hill J."/>
            <person name="Bera J."/>
            <person name="Fadrosh D."/>
            <person name="Jin S."/>
            <person name="Johri S."/>
            <person name="Kim M."/>
            <person name="Overton L."/>
            <person name="Reardon M."/>
            <person name="Tsitrin T."/>
            <person name="Vuong H."/>
            <person name="Weaver B."/>
            <person name="Ciecko A."/>
            <person name="Tallon L."/>
            <person name="Jackson J."/>
            <person name="Pai G."/>
            <person name="Aken S.V."/>
            <person name="Utterback T."/>
            <person name="Reidmuller S."/>
            <person name="Feldblyum T."/>
            <person name="Hsiao J."/>
            <person name="Zismann V."/>
            <person name="Iobst S."/>
            <person name="de Vazeille A.R."/>
            <person name="Buell C.R."/>
            <person name="Ying K."/>
            <person name="Li Y."/>
            <person name="Lu T."/>
            <person name="Huang Y."/>
            <person name="Zhao Q."/>
            <person name="Feng Q."/>
            <person name="Zhang L."/>
            <person name="Zhu J."/>
            <person name="Weng Q."/>
            <person name="Mu J."/>
            <person name="Lu Y."/>
            <person name="Fan D."/>
            <person name="Liu Y."/>
            <person name="Guan J."/>
            <person name="Zhang Y."/>
            <person name="Yu S."/>
            <person name="Liu X."/>
            <person name="Zhang Y."/>
            <person name="Hong G."/>
            <person name="Han B."/>
            <person name="Choisne N."/>
            <person name="Demange N."/>
            <person name="Orjeda G."/>
            <person name="Samain S."/>
            <person name="Cattolico L."/>
            <person name="Pelletier E."/>
            <person name="Couloux A."/>
            <person name="Segurens B."/>
            <person name="Wincker P."/>
            <person name="D'Hont A."/>
            <person name="Scarpelli C."/>
            <person name="Weissenbach J."/>
            <person name="Salanoubat M."/>
            <person name="Quetier F."/>
            <person name="Yu Y."/>
            <person name="Kim H.R."/>
            <person name="Rambo T."/>
            <person name="Currie J."/>
            <person name="Collura K."/>
            <person name="Luo M."/>
            <person name="Yang T."/>
            <person name="Ammiraju J.S.S."/>
            <person name="Engler F."/>
            <person name="Soderlund C."/>
            <person name="Wing R.A."/>
            <person name="Palmer L.E."/>
            <person name="de la Bastide M."/>
            <person name="Spiegel L."/>
            <person name="Nascimento L."/>
            <person name="Zutavern T."/>
            <person name="O'Shaughnessy A."/>
            <person name="Dike S."/>
            <person name="Dedhia N."/>
            <person name="Preston R."/>
            <person name="Balija V."/>
            <person name="McCombie W.R."/>
            <person name="Chow T."/>
            <person name="Chen H."/>
            <person name="Chung M."/>
            <person name="Chen C."/>
            <person name="Shaw J."/>
            <person name="Wu H."/>
            <person name="Hsiao K."/>
            <person name="Chao Y."/>
            <person name="Chu M."/>
            <person name="Cheng C."/>
            <person name="Hour A."/>
            <person name="Lee P."/>
            <person name="Lin S."/>
            <person name="Lin Y."/>
            <person name="Liou J."/>
            <person name="Liu S."/>
            <person name="Hsing Y."/>
            <person name="Raghuvanshi S."/>
            <person name="Mohanty A."/>
            <person name="Bharti A.K."/>
            <person name="Gaur A."/>
            <person name="Gupta V."/>
            <person name="Kumar D."/>
            <person name="Ravi V."/>
            <person name="Vij S."/>
            <person name="Kapur A."/>
            <person name="Khurana P."/>
            <person name="Khurana P."/>
            <person name="Khurana J.P."/>
            <person name="Tyagi A.K."/>
            <person name="Gaikwad K."/>
            <person name="Singh A."/>
            <person name="Dalal V."/>
            <person name="Srivastava S."/>
            <person name="Dixit A."/>
            <person name="Pal A.K."/>
            <person name="Ghazi I.A."/>
            <person name="Yadav M."/>
            <person name="Pandit A."/>
            <person name="Bhargava A."/>
            <person name="Sureshbabu K."/>
            <person name="Batra K."/>
            <person name="Sharma T.R."/>
            <person name="Mohapatra T."/>
            <person name="Singh N.K."/>
            <person name="Messing J."/>
            <person name="Nelson A.B."/>
            <person name="Fuks G."/>
            <person name="Kavchok S."/>
            <person name="Keizer G."/>
            <person name="Linton E."/>
            <person name="Llaca V."/>
            <person name="Song R."/>
            <person name="Tanyolac B."/>
            <person name="Young S."/>
            <person name="Ho-Il K."/>
            <person name="Hahn J.H."/>
            <person name="Sangsakoo G."/>
            <person name="Vanavichit A."/>
            <person name="de Mattos Luiz.A.T."/>
            <person name="Zimmer P.D."/>
            <person name="Malone G."/>
            <person name="Dellagostin O."/>
            <person name="de Oliveira A.C."/>
            <person name="Bevan M."/>
            <person name="Bancroft I."/>
            <person name="Minx P."/>
            <person name="Cordum H."/>
            <person name="Wilson R."/>
            <person name="Cheng Z."/>
            <person name="Jin W."/>
            <person name="Jiang J."/>
            <person name="Leong S.A."/>
            <person name="Iwama H."/>
            <person name="Gojobori T."/>
            <person name="Itoh T."/>
            <person name="Niimura Y."/>
            <person name="Fujii Y."/>
            <person name="Habara T."/>
            <person name="Sakai H."/>
            <person name="Sato Y."/>
            <person name="Wilson G."/>
            <person name="Kumar K."/>
            <person name="McCouch S."/>
            <person name="Juretic N."/>
            <person name="Hoen D."/>
            <person name="Wright S."/>
            <person name="Bruskiewich R."/>
            <person name="Bureau T."/>
            <person name="Miyao A."/>
            <person name="Hirochika H."/>
            <person name="Nishikawa T."/>
            <person name="Kadowaki K."/>
            <person name="Sugiura M."/>
            <person name="Burr B."/>
            <person name="Sasaki T."/>
        </authorList>
    </citation>
    <scope>NUCLEOTIDE SEQUENCE [LARGE SCALE GENOMIC DNA]</scope>
    <source>
        <strain evidence="3">cv. Nipponbare</strain>
    </source>
</reference>
<proteinExistence type="predicted"/>
<sequence length="161" mass="17448">MPFLFLLTASLLAHMHRFLLHLLACTPDCLPAYSHLHLRLLASSAHLLACLLGHCRVELLRPTGDHHAPLPAVVHLASLPSPLFLLLASGLLACPPAHLTHRSFACLRTLPACGRLAHSHAGLVIHSGCKRCPSHLSFISSCKQKIGIVPSYESNMRVESS</sequence>